<dbReference type="RefSeq" id="WP_241792919.1">
    <property type="nucleotide sequence ID" value="NZ_JALBUU010000004.1"/>
</dbReference>
<dbReference type="Gene3D" id="3.90.980.10">
    <property type="entry name" value="DNA primase, catalytic core, N-terminal domain"/>
    <property type="match status" value="1"/>
</dbReference>
<dbReference type="InterPro" id="IPR013264">
    <property type="entry name" value="DNAG_N"/>
</dbReference>
<dbReference type="InterPro" id="IPR050219">
    <property type="entry name" value="DnaG_primase"/>
</dbReference>
<evidence type="ECO:0000256" key="11">
    <source>
        <dbReference type="ARBA" id="ARBA00023163"/>
    </source>
</evidence>
<reference evidence="15 16" key="1">
    <citation type="submission" date="2022-03" db="EMBL/GenBank/DDBJ databases">
        <title>Complete genome analysis of Roseomonas KG 17.1 : a prolific producer of plant growth promoters.</title>
        <authorList>
            <person name="Saadouli I."/>
            <person name="Najjari A."/>
            <person name="Mosbah A."/>
            <person name="Ouzari H.I."/>
        </authorList>
    </citation>
    <scope>NUCLEOTIDE SEQUENCE [LARGE SCALE GENOMIC DNA]</scope>
    <source>
        <strain evidence="15 16">KG17-1</strain>
    </source>
</reference>
<dbReference type="NCBIfam" id="TIGR01391">
    <property type="entry name" value="dnaG"/>
    <property type="match status" value="1"/>
</dbReference>
<comment type="similarity">
    <text evidence="12">Belongs to the DnaG primase family.</text>
</comment>
<dbReference type="SMART" id="SM00493">
    <property type="entry name" value="TOPRIM"/>
    <property type="match status" value="1"/>
</dbReference>
<dbReference type="Pfam" id="PF01807">
    <property type="entry name" value="Zn_ribbon_DnaG"/>
    <property type="match status" value="1"/>
</dbReference>
<keyword evidence="3 12" id="KW-0808">Transferase</keyword>
<dbReference type="InterPro" id="IPR002694">
    <property type="entry name" value="Znf_CHC2"/>
</dbReference>
<dbReference type="EMBL" id="JALBUU010000004">
    <property type="protein sequence ID" value="MCI0754276.1"/>
    <property type="molecule type" value="Genomic_DNA"/>
</dbReference>
<evidence type="ECO:0000256" key="3">
    <source>
        <dbReference type="ARBA" id="ARBA00022679"/>
    </source>
</evidence>
<keyword evidence="16" id="KW-1185">Reference proteome</keyword>
<dbReference type="CDD" id="cd03364">
    <property type="entry name" value="TOPRIM_DnaG_primases"/>
    <property type="match status" value="1"/>
</dbReference>
<dbReference type="InterPro" id="IPR036977">
    <property type="entry name" value="DNA_primase_Znf_CHC2"/>
</dbReference>
<comment type="catalytic activity">
    <reaction evidence="12">
        <text>ssDNA + n NTP = ssDNA/pppN(pN)n-1 hybrid + (n-1) diphosphate.</text>
        <dbReference type="EC" id="2.7.7.101"/>
    </reaction>
</comment>
<comment type="caution">
    <text evidence="12">Lacks conserved residue(s) required for the propagation of feature annotation.</text>
</comment>
<gene>
    <name evidence="12 15" type="primary">dnaG</name>
    <name evidence="15" type="ORF">MON41_10970</name>
</gene>
<keyword evidence="5 12" id="KW-0235">DNA replication</keyword>
<keyword evidence="1 12" id="KW-0240">DNA-directed RNA polymerase</keyword>
<evidence type="ECO:0000256" key="9">
    <source>
        <dbReference type="ARBA" id="ARBA00022842"/>
    </source>
</evidence>
<comment type="caution">
    <text evidence="15">The sequence shown here is derived from an EMBL/GenBank/DDBJ whole genome shotgun (WGS) entry which is preliminary data.</text>
</comment>
<dbReference type="EC" id="2.7.7.101" evidence="12"/>
<evidence type="ECO:0000256" key="5">
    <source>
        <dbReference type="ARBA" id="ARBA00022705"/>
    </source>
</evidence>
<keyword evidence="10 12" id="KW-0238">DNA-binding</keyword>
<keyword evidence="9" id="KW-0460">Magnesium</keyword>
<evidence type="ECO:0000256" key="4">
    <source>
        <dbReference type="ARBA" id="ARBA00022695"/>
    </source>
</evidence>
<evidence type="ECO:0000256" key="12">
    <source>
        <dbReference type="HAMAP-Rule" id="MF_00974"/>
    </source>
</evidence>
<dbReference type="InterPro" id="IPR030846">
    <property type="entry name" value="DnaG_bac"/>
</dbReference>
<organism evidence="15 16">
    <name type="scientific">Teichococcus vastitatis</name>
    <dbReference type="NCBI Taxonomy" id="2307076"/>
    <lineage>
        <taxon>Bacteria</taxon>
        <taxon>Pseudomonadati</taxon>
        <taxon>Pseudomonadota</taxon>
        <taxon>Alphaproteobacteria</taxon>
        <taxon>Acetobacterales</taxon>
        <taxon>Roseomonadaceae</taxon>
        <taxon>Roseomonas</taxon>
    </lineage>
</organism>
<dbReference type="Proteomes" id="UP001201985">
    <property type="component" value="Unassembled WGS sequence"/>
</dbReference>
<protein>
    <recommendedName>
        <fullName evidence="12">DNA primase</fullName>
        <ecNumber evidence="12">2.7.7.101</ecNumber>
    </recommendedName>
</protein>
<comment type="function">
    <text evidence="12">RNA polymerase that catalyzes the synthesis of short RNA molecules used as primers for DNA polymerase during DNA replication.</text>
</comment>
<dbReference type="Gene3D" id="3.90.580.10">
    <property type="entry name" value="Zinc finger, CHC2-type domain"/>
    <property type="match status" value="1"/>
</dbReference>
<keyword evidence="7" id="KW-0863">Zinc-finger</keyword>
<evidence type="ECO:0000313" key="15">
    <source>
        <dbReference type="EMBL" id="MCI0754276.1"/>
    </source>
</evidence>
<feature type="region of interest" description="Disordered" evidence="13">
    <location>
        <begin position="419"/>
        <end position="458"/>
    </location>
</feature>
<dbReference type="Pfam" id="PF08275">
    <property type="entry name" value="DNAG_N"/>
    <property type="match status" value="1"/>
</dbReference>
<keyword evidence="6" id="KW-0479">Metal-binding</keyword>
<evidence type="ECO:0000256" key="1">
    <source>
        <dbReference type="ARBA" id="ARBA00022478"/>
    </source>
</evidence>
<dbReference type="PANTHER" id="PTHR30313">
    <property type="entry name" value="DNA PRIMASE"/>
    <property type="match status" value="1"/>
</dbReference>
<accession>A0ABS9W4R0</accession>
<dbReference type="SUPFAM" id="SSF56731">
    <property type="entry name" value="DNA primase core"/>
    <property type="match status" value="1"/>
</dbReference>
<evidence type="ECO:0000256" key="7">
    <source>
        <dbReference type="ARBA" id="ARBA00022771"/>
    </source>
</evidence>
<evidence type="ECO:0000313" key="16">
    <source>
        <dbReference type="Proteomes" id="UP001201985"/>
    </source>
</evidence>
<name>A0ABS9W4R0_9PROT</name>
<dbReference type="InterPro" id="IPR034151">
    <property type="entry name" value="TOPRIM_DnaG_bac"/>
</dbReference>
<dbReference type="PANTHER" id="PTHR30313:SF2">
    <property type="entry name" value="DNA PRIMASE"/>
    <property type="match status" value="1"/>
</dbReference>
<dbReference type="SMART" id="SM00400">
    <property type="entry name" value="ZnF_CHCC"/>
    <property type="match status" value="1"/>
</dbReference>
<dbReference type="HAMAP" id="MF_00974">
    <property type="entry name" value="DNA_primase_DnaG"/>
    <property type="match status" value="1"/>
</dbReference>
<sequence length="623" mass="67885">MSLPPNFLEELRLRTPLAALIGRNTKLTRAGRQWKGCCPFHGEKSPSFYVYDDHYHCFGCGAHGDAIAFVMQSQGATFPEAVERLAAEAGLDVPKATPQQAKREAKARDLHGVLQAAADAFQRRLRLPEGRAALDYLLRRGLTEETIRKFGLGWSGGGRGALAADLKGQGIEIRQLCEAGLMREGEGDQPPVDLFFNRVMFPIRDRRGRIISFGGRILGDGLPKYVNGPETELFSKRRNLYGLDLAREAAFKGAPVVVAEGYMDVIALHQSGFAGAVAPLGTALTEEQLAELWRLAPQPLLCFDGDAAGARAAARTAELALPLLSPDRSLGFVALPSGEDPDTLIKSGGPRAFQAVLEAAKPLSGVLYDMLAARFPGGDTPESRAALRHLLEETAGKIPDKFLAGEYRRTLLDRFFASQRRSPPPRPWSGRDGGRGGGDRAGRGRQAAPGFTPLRPGIDPAQVRVEQARCLLAITAAHPWLLPEIEEALGQLDLPDGLPHQLRQCLLAWHGAASQLEAALLSDHLQATEPEGWRWLRQSPRMLPAACAAEALPKLVAEQWWYFFGRFRGEAALLAERQQAERDFAATGDAVAQTRLIRLNELLAAQRRGDLQEEAFGDAGELH</sequence>
<keyword evidence="2 12" id="KW-0639">Primosome</keyword>
<feature type="domain" description="Toprim" evidence="14">
    <location>
        <begin position="254"/>
        <end position="336"/>
    </location>
</feature>
<keyword evidence="4 12" id="KW-0548">Nucleotidyltransferase</keyword>
<dbReference type="InterPro" id="IPR006171">
    <property type="entry name" value="TOPRIM_dom"/>
</dbReference>
<evidence type="ECO:0000256" key="6">
    <source>
        <dbReference type="ARBA" id="ARBA00022723"/>
    </source>
</evidence>
<evidence type="ECO:0000256" key="2">
    <source>
        <dbReference type="ARBA" id="ARBA00022515"/>
    </source>
</evidence>
<dbReference type="InterPro" id="IPR037068">
    <property type="entry name" value="DNA_primase_core_N_sf"/>
</dbReference>
<dbReference type="Gene3D" id="3.40.1360.10">
    <property type="match status" value="1"/>
</dbReference>
<evidence type="ECO:0000256" key="10">
    <source>
        <dbReference type="ARBA" id="ARBA00023125"/>
    </source>
</evidence>
<dbReference type="SUPFAM" id="SSF57783">
    <property type="entry name" value="Zinc beta-ribbon"/>
    <property type="match status" value="1"/>
</dbReference>
<evidence type="ECO:0000256" key="8">
    <source>
        <dbReference type="ARBA" id="ARBA00022833"/>
    </source>
</evidence>
<dbReference type="Pfam" id="PF13662">
    <property type="entry name" value="Toprim_4"/>
    <property type="match status" value="1"/>
</dbReference>
<dbReference type="PROSITE" id="PS50880">
    <property type="entry name" value="TOPRIM"/>
    <property type="match status" value="1"/>
</dbReference>
<proteinExistence type="inferred from homology"/>
<keyword evidence="11 12" id="KW-0804">Transcription</keyword>
<evidence type="ECO:0000256" key="13">
    <source>
        <dbReference type="SAM" id="MobiDB-lite"/>
    </source>
</evidence>
<keyword evidence="8" id="KW-0862">Zinc</keyword>
<feature type="compositionally biased region" description="Basic and acidic residues" evidence="13">
    <location>
        <begin position="432"/>
        <end position="442"/>
    </location>
</feature>
<comment type="subunit">
    <text evidence="12">Monomer. Interacts with DnaB.</text>
</comment>
<evidence type="ECO:0000259" key="14">
    <source>
        <dbReference type="PROSITE" id="PS50880"/>
    </source>
</evidence>
<dbReference type="InterPro" id="IPR006295">
    <property type="entry name" value="DNA_primase_DnaG"/>
</dbReference>